<evidence type="ECO:0000259" key="4">
    <source>
        <dbReference type="PROSITE" id="PS01124"/>
    </source>
</evidence>
<dbReference type="PANTHER" id="PTHR43280">
    <property type="entry name" value="ARAC-FAMILY TRANSCRIPTIONAL REGULATOR"/>
    <property type="match status" value="1"/>
</dbReference>
<reference evidence="5 6" key="1">
    <citation type="submission" date="2019-11" db="EMBL/GenBank/DDBJ databases">
        <title>Genome of Strain BIT-d1.</title>
        <authorList>
            <person name="Yang Y."/>
        </authorList>
    </citation>
    <scope>NUCLEOTIDE SEQUENCE [LARGE SCALE GENOMIC DNA]</scope>
    <source>
        <strain evidence="5 6">BIT-d1</strain>
    </source>
</reference>
<name>A0A6I3LME8_9FLAO</name>
<keyword evidence="3" id="KW-0804">Transcription</keyword>
<evidence type="ECO:0000313" key="6">
    <source>
        <dbReference type="Proteomes" id="UP000438760"/>
    </source>
</evidence>
<protein>
    <submittedName>
        <fullName evidence="5">Helix-turn-helix domain-containing protein</fullName>
    </submittedName>
</protein>
<dbReference type="Pfam" id="PF12833">
    <property type="entry name" value="HTH_18"/>
    <property type="match status" value="1"/>
</dbReference>
<keyword evidence="6" id="KW-1185">Reference proteome</keyword>
<dbReference type="SMART" id="SM00342">
    <property type="entry name" value="HTH_ARAC"/>
    <property type="match status" value="1"/>
</dbReference>
<evidence type="ECO:0000313" key="5">
    <source>
        <dbReference type="EMBL" id="MTG98887.1"/>
    </source>
</evidence>
<dbReference type="PRINTS" id="PR00032">
    <property type="entry name" value="HTHARAC"/>
</dbReference>
<comment type="caution">
    <text evidence="5">The sequence shown here is derived from an EMBL/GenBank/DDBJ whole genome shotgun (WGS) entry which is preliminary data.</text>
</comment>
<dbReference type="GO" id="GO:0043565">
    <property type="term" value="F:sequence-specific DNA binding"/>
    <property type="evidence" value="ECO:0007669"/>
    <property type="project" value="InterPro"/>
</dbReference>
<dbReference type="InterPro" id="IPR018060">
    <property type="entry name" value="HTH_AraC"/>
</dbReference>
<sequence length="289" mass="33748">MKQTSRLPVCNIGMFDSSSDFWIDSIEGLLKKYPLLEFAHINTFYMILVLEKANGEITIDNEKLCIDNSQVIIIKPNCINKIFINTEAKGKIICFNEDFFSLRYNNNVLHQFPYLNEEFWISIRLSTVYLKKIELIVSSMLDEHASKKKAFKKVLRSYLNVLLVSFDRLYVPVKTENLYNPVKDKIQRFQKLIESNFKTHKLPSDYAEMLNISTNYLNKICKNSIGQTSGSLIQRQIILEAQRLLKYTNSSVNEIALELGFDHPSYFITSFKKTTNQTPEQYRKSIFEE</sequence>
<dbReference type="InterPro" id="IPR020449">
    <property type="entry name" value="Tscrpt_reg_AraC-type_HTH"/>
</dbReference>
<dbReference type="PANTHER" id="PTHR43280:SF32">
    <property type="entry name" value="TRANSCRIPTIONAL REGULATORY PROTEIN"/>
    <property type="match status" value="1"/>
</dbReference>
<dbReference type="Gene3D" id="1.10.10.60">
    <property type="entry name" value="Homeodomain-like"/>
    <property type="match status" value="1"/>
</dbReference>
<dbReference type="EMBL" id="WMJX01000033">
    <property type="protein sequence ID" value="MTG98887.1"/>
    <property type="molecule type" value="Genomic_DNA"/>
</dbReference>
<organism evidence="5 6">
    <name type="scientific">Myroides albus</name>
    <dbReference type="NCBI Taxonomy" id="2562892"/>
    <lineage>
        <taxon>Bacteria</taxon>
        <taxon>Pseudomonadati</taxon>
        <taxon>Bacteroidota</taxon>
        <taxon>Flavobacteriia</taxon>
        <taxon>Flavobacteriales</taxon>
        <taxon>Flavobacteriaceae</taxon>
        <taxon>Myroides</taxon>
    </lineage>
</organism>
<evidence type="ECO:0000256" key="1">
    <source>
        <dbReference type="ARBA" id="ARBA00023015"/>
    </source>
</evidence>
<accession>A0A6I3LME8</accession>
<dbReference type="AlphaFoldDB" id="A0A6I3LME8"/>
<dbReference type="SUPFAM" id="SSF46689">
    <property type="entry name" value="Homeodomain-like"/>
    <property type="match status" value="1"/>
</dbReference>
<evidence type="ECO:0000256" key="3">
    <source>
        <dbReference type="ARBA" id="ARBA00023163"/>
    </source>
</evidence>
<proteinExistence type="predicted"/>
<keyword evidence="1" id="KW-0805">Transcription regulation</keyword>
<dbReference type="InterPro" id="IPR009057">
    <property type="entry name" value="Homeodomain-like_sf"/>
</dbReference>
<keyword evidence="2" id="KW-0238">DNA-binding</keyword>
<gene>
    <name evidence="5" type="ORF">GJV76_12225</name>
</gene>
<dbReference type="Proteomes" id="UP000438760">
    <property type="component" value="Unassembled WGS sequence"/>
</dbReference>
<dbReference type="OrthoDB" id="2585681at2"/>
<dbReference type="GO" id="GO:0003700">
    <property type="term" value="F:DNA-binding transcription factor activity"/>
    <property type="evidence" value="ECO:0007669"/>
    <property type="project" value="InterPro"/>
</dbReference>
<feature type="domain" description="HTH araC/xylS-type" evidence="4">
    <location>
        <begin position="187"/>
        <end position="285"/>
    </location>
</feature>
<evidence type="ECO:0000256" key="2">
    <source>
        <dbReference type="ARBA" id="ARBA00023125"/>
    </source>
</evidence>
<dbReference type="PROSITE" id="PS01124">
    <property type="entry name" value="HTH_ARAC_FAMILY_2"/>
    <property type="match status" value="1"/>
</dbReference>